<evidence type="ECO:0000313" key="14">
    <source>
        <dbReference type="Proteomes" id="UP001569428"/>
    </source>
</evidence>
<dbReference type="SUPFAM" id="SSF144083">
    <property type="entry name" value="Magnesium transport protein CorA, transmembrane region"/>
    <property type="match status" value="1"/>
</dbReference>
<evidence type="ECO:0000256" key="9">
    <source>
        <dbReference type="ARBA" id="ARBA00023065"/>
    </source>
</evidence>
<dbReference type="Gene3D" id="1.20.58.340">
    <property type="entry name" value="Magnesium transport protein CorA, transmembrane region"/>
    <property type="match status" value="2"/>
</dbReference>
<dbReference type="CDD" id="cd12833">
    <property type="entry name" value="ZntB-like_1"/>
    <property type="match status" value="1"/>
</dbReference>
<comment type="similarity">
    <text evidence="2">Belongs to the CorA metal ion transporter (MIT) (TC 1.A.35) family.</text>
</comment>
<evidence type="ECO:0000313" key="13">
    <source>
        <dbReference type="EMBL" id="MFA0811896.1"/>
    </source>
</evidence>
<dbReference type="EMBL" id="JBGMEK010000028">
    <property type="protein sequence ID" value="MFA0811896.1"/>
    <property type="molecule type" value="Genomic_DNA"/>
</dbReference>
<dbReference type="Pfam" id="PF01544">
    <property type="entry name" value="CorA"/>
    <property type="match status" value="1"/>
</dbReference>
<evidence type="ECO:0000256" key="6">
    <source>
        <dbReference type="ARBA" id="ARBA00022692"/>
    </source>
</evidence>
<organism evidence="13 14">
    <name type="scientific">Microbulbifer epialgicus</name>
    <dbReference type="NCBI Taxonomy" id="393907"/>
    <lineage>
        <taxon>Bacteria</taxon>
        <taxon>Pseudomonadati</taxon>
        <taxon>Pseudomonadota</taxon>
        <taxon>Gammaproteobacteria</taxon>
        <taxon>Cellvibrionales</taxon>
        <taxon>Microbulbiferaceae</taxon>
        <taxon>Microbulbifer</taxon>
    </lineage>
</organism>
<keyword evidence="11" id="KW-0175">Coiled coil</keyword>
<evidence type="ECO:0000256" key="4">
    <source>
        <dbReference type="ARBA" id="ARBA00022475"/>
    </source>
</evidence>
<dbReference type="PANTHER" id="PTHR46494:SF3">
    <property type="entry name" value="ZINC TRANSPORT PROTEIN ZNTB"/>
    <property type="match status" value="1"/>
</dbReference>
<keyword evidence="4" id="KW-1003">Cell membrane</keyword>
<evidence type="ECO:0000256" key="10">
    <source>
        <dbReference type="ARBA" id="ARBA00023136"/>
    </source>
</evidence>
<sequence>MAKKPGQIRAILLDRKGSGREIGWPEVESWHPRQGLLWLHFDNTDEDAVDWIRDYSGLQSVVAEALLAKEIRPRTLAVDDGLFLALCGIDPKHKSRRESRVSICLWVEENRVISNGKRRLLAEEDLISRLHSGCGPRGSAALVVFLADLLVLRMGDRVDDFEEKVDELEDQLLDRAVKGMGTNLVQFRKRTIALRRYLCLQREVLTRMQQESAPWFDDGSHTLLADINERLQRHIDDIDTVRERAAIAQEELLNRTSDELNSRMYVLSVVAAVFLPLSFLTGLFGINVGGIPWAQSQQGFLAFCILLVIAVTGQIAFFYWRKWL</sequence>
<keyword evidence="8 12" id="KW-1133">Transmembrane helix</keyword>
<comment type="caution">
    <text evidence="13">The sequence shown here is derived from an EMBL/GenBank/DDBJ whole genome shotgun (WGS) entry which is preliminary data.</text>
</comment>
<proteinExistence type="inferred from homology"/>
<dbReference type="InterPro" id="IPR002523">
    <property type="entry name" value="MgTranspt_CorA/ZnTranspt_ZntB"/>
</dbReference>
<evidence type="ECO:0000256" key="7">
    <source>
        <dbReference type="ARBA" id="ARBA00022833"/>
    </source>
</evidence>
<evidence type="ECO:0000256" key="1">
    <source>
        <dbReference type="ARBA" id="ARBA00004651"/>
    </source>
</evidence>
<feature type="coiled-coil region" evidence="11">
    <location>
        <begin position="224"/>
        <end position="251"/>
    </location>
</feature>
<dbReference type="InterPro" id="IPR045863">
    <property type="entry name" value="CorA_TM1_TM2"/>
</dbReference>
<keyword evidence="9" id="KW-0406">Ion transport</keyword>
<dbReference type="SUPFAM" id="SSF143865">
    <property type="entry name" value="CorA soluble domain-like"/>
    <property type="match status" value="1"/>
</dbReference>
<evidence type="ECO:0000256" key="12">
    <source>
        <dbReference type="SAM" id="Phobius"/>
    </source>
</evidence>
<keyword evidence="6 12" id="KW-0812">Transmembrane</keyword>
<feature type="coiled-coil region" evidence="11">
    <location>
        <begin position="151"/>
        <end position="178"/>
    </location>
</feature>
<name>A0ABV4P169_9GAMM</name>
<dbReference type="Gene3D" id="3.30.460.20">
    <property type="entry name" value="CorA soluble domain-like"/>
    <property type="match status" value="1"/>
</dbReference>
<comment type="subcellular location">
    <subcellularLocation>
        <location evidence="1">Cell membrane</location>
        <topology evidence="1">Multi-pass membrane protein</topology>
    </subcellularLocation>
</comment>
<keyword evidence="5" id="KW-0997">Cell inner membrane</keyword>
<protein>
    <submittedName>
        <fullName evidence="13">Zinc transporter ZntB</fullName>
    </submittedName>
</protein>
<evidence type="ECO:0000256" key="11">
    <source>
        <dbReference type="SAM" id="Coils"/>
    </source>
</evidence>
<accession>A0ABV4P169</accession>
<keyword evidence="10 12" id="KW-0472">Membrane</keyword>
<keyword evidence="14" id="KW-1185">Reference proteome</keyword>
<evidence type="ECO:0000256" key="3">
    <source>
        <dbReference type="ARBA" id="ARBA00022448"/>
    </source>
</evidence>
<dbReference type="Proteomes" id="UP001569428">
    <property type="component" value="Unassembled WGS sequence"/>
</dbReference>
<reference evidence="13 14" key="1">
    <citation type="submission" date="2024-08" db="EMBL/GenBank/DDBJ databases">
        <authorList>
            <person name="Ishaq N."/>
        </authorList>
    </citation>
    <scope>NUCLEOTIDE SEQUENCE [LARGE SCALE GENOMIC DNA]</scope>
    <source>
        <strain evidence="13 14">DSM 18651</strain>
    </source>
</reference>
<dbReference type="PANTHER" id="PTHR46494">
    <property type="entry name" value="CORA FAMILY METAL ION TRANSPORTER (EUROFUNG)"/>
    <property type="match status" value="1"/>
</dbReference>
<feature type="transmembrane region" description="Helical" evidence="12">
    <location>
        <begin position="300"/>
        <end position="320"/>
    </location>
</feature>
<evidence type="ECO:0000256" key="5">
    <source>
        <dbReference type="ARBA" id="ARBA00022519"/>
    </source>
</evidence>
<feature type="transmembrane region" description="Helical" evidence="12">
    <location>
        <begin position="265"/>
        <end position="288"/>
    </location>
</feature>
<keyword evidence="7" id="KW-0862">Zinc</keyword>
<evidence type="ECO:0000256" key="2">
    <source>
        <dbReference type="ARBA" id="ARBA00009765"/>
    </source>
</evidence>
<gene>
    <name evidence="13" type="ORF">ACCI49_13315</name>
</gene>
<keyword evidence="3" id="KW-0813">Transport</keyword>
<evidence type="ECO:0000256" key="8">
    <source>
        <dbReference type="ARBA" id="ARBA00022989"/>
    </source>
</evidence>
<dbReference type="RefSeq" id="WP_371839500.1">
    <property type="nucleotide sequence ID" value="NZ_JBGMEK010000028.1"/>
</dbReference>
<dbReference type="InterPro" id="IPR045861">
    <property type="entry name" value="CorA_cytoplasmic_dom"/>
</dbReference>